<name>A0A7R8V5N4_HERIL</name>
<dbReference type="AlphaFoldDB" id="A0A7R8V5N4"/>
<dbReference type="InParanoid" id="A0A7R8V5N4"/>
<dbReference type="PANTHER" id="PTHR10380">
    <property type="entry name" value="CUTICLE PROTEIN"/>
    <property type="match status" value="1"/>
</dbReference>
<accession>A0A7R8V5N4</accession>
<feature type="signal peptide" evidence="2">
    <location>
        <begin position="1"/>
        <end position="20"/>
    </location>
</feature>
<dbReference type="InterPro" id="IPR000618">
    <property type="entry name" value="Insect_cuticle"/>
</dbReference>
<feature type="region of interest" description="Disordered" evidence="1">
    <location>
        <begin position="293"/>
        <end position="318"/>
    </location>
</feature>
<dbReference type="Proteomes" id="UP000594454">
    <property type="component" value="Chromosome 6"/>
</dbReference>
<dbReference type="GO" id="GO:0062129">
    <property type="term" value="C:chitin-based extracellular matrix"/>
    <property type="evidence" value="ECO:0007669"/>
    <property type="project" value="TreeGrafter"/>
</dbReference>
<proteinExistence type="predicted"/>
<feature type="compositionally biased region" description="Pro residues" evidence="1">
    <location>
        <begin position="103"/>
        <end position="114"/>
    </location>
</feature>
<protein>
    <submittedName>
        <fullName evidence="3">Uncharacterized protein</fullName>
    </submittedName>
</protein>
<feature type="chain" id="PRO_5030924560" evidence="2">
    <location>
        <begin position="21"/>
        <end position="318"/>
    </location>
</feature>
<evidence type="ECO:0000313" key="3">
    <source>
        <dbReference type="EMBL" id="CAD7093346.1"/>
    </source>
</evidence>
<sequence length="318" mass="35966">MQSLNIVFLFLAVCVTAILAQSGPTPPRLNIPGAIPLSLKPQFRNDKLVRIRRPIAGARPAPIPNAIPIPVTPRLLEEAKPVTEEPEDETPDNYLPQFNTQPAPQPSPLAPLPLEPNFLQQESSAEEPRFQPQERPFSPQISAQRFSPAPERKVVRRPAHREPRPQFDQEAVQTIRQVPARRPVPEIEEEDFRKKPVAQILRKYREEHEDGSITWGFENDDGSFKEETIGIDCITRGRYGYVDPDGVKREYNYETGILCDPNKRDEQVEQSGFVDYEGNKAILPNGVEVDLSNMGKKKSKRPGAFIPQQGPPQSIYRN</sequence>
<gene>
    <name evidence="3" type="ORF">HERILL_LOCUS15631</name>
</gene>
<reference evidence="3 4" key="1">
    <citation type="submission" date="2020-11" db="EMBL/GenBank/DDBJ databases">
        <authorList>
            <person name="Wallbank WR R."/>
            <person name="Pardo Diaz C."/>
            <person name="Kozak K."/>
            <person name="Martin S."/>
            <person name="Jiggins C."/>
            <person name="Moest M."/>
            <person name="Warren A I."/>
            <person name="Generalovic N T."/>
            <person name="Byers J.R.P. K."/>
            <person name="Montejo-Kovacevich G."/>
            <person name="Yen C E."/>
        </authorList>
    </citation>
    <scope>NUCLEOTIDE SEQUENCE [LARGE SCALE GENOMIC DNA]</scope>
</reference>
<keyword evidence="2" id="KW-0732">Signal</keyword>
<dbReference type="OMA" id="TGIRCDP"/>
<dbReference type="PANTHER" id="PTHR10380:SF2">
    <property type="entry name" value="AGAP003037-PA"/>
    <property type="match status" value="1"/>
</dbReference>
<dbReference type="EMBL" id="LR899014">
    <property type="protein sequence ID" value="CAD7093346.1"/>
    <property type="molecule type" value="Genomic_DNA"/>
</dbReference>
<evidence type="ECO:0000256" key="1">
    <source>
        <dbReference type="SAM" id="MobiDB-lite"/>
    </source>
</evidence>
<feature type="region of interest" description="Disordered" evidence="1">
    <location>
        <begin position="80"/>
        <end position="166"/>
    </location>
</feature>
<dbReference type="OrthoDB" id="7222477at2759"/>
<dbReference type="InterPro" id="IPR050468">
    <property type="entry name" value="Cuticle_Struct_Prot"/>
</dbReference>
<evidence type="ECO:0000313" key="4">
    <source>
        <dbReference type="Proteomes" id="UP000594454"/>
    </source>
</evidence>
<evidence type="ECO:0000256" key="2">
    <source>
        <dbReference type="SAM" id="SignalP"/>
    </source>
</evidence>
<dbReference type="GO" id="GO:0008010">
    <property type="term" value="F:structural constituent of chitin-based larval cuticle"/>
    <property type="evidence" value="ECO:0007669"/>
    <property type="project" value="TreeGrafter"/>
</dbReference>
<dbReference type="Pfam" id="PF00379">
    <property type="entry name" value="Chitin_bind_4"/>
    <property type="match status" value="1"/>
</dbReference>
<keyword evidence="4" id="KW-1185">Reference proteome</keyword>
<dbReference type="FunCoup" id="A0A7R8V5N4">
    <property type="interactions" value="50"/>
</dbReference>
<organism evidence="3 4">
    <name type="scientific">Hermetia illucens</name>
    <name type="common">Black soldier fly</name>
    <dbReference type="NCBI Taxonomy" id="343691"/>
    <lineage>
        <taxon>Eukaryota</taxon>
        <taxon>Metazoa</taxon>
        <taxon>Ecdysozoa</taxon>
        <taxon>Arthropoda</taxon>
        <taxon>Hexapoda</taxon>
        <taxon>Insecta</taxon>
        <taxon>Pterygota</taxon>
        <taxon>Neoptera</taxon>
        <taxon>Endopterygota</taxon>
        <taxon>Diptera</taxon>
        <taxon>Brachycera</taxon>
        <taxon>Stratiomyomorpha</taxon>
        <taxon>Stratiomyidae</taxon>
        <taxon>Hermetiinae</taxon>
        <taxon>Hermetia</taxon>
    </lineage>
</organism>